<evidence type="ECO:0000313" key="5">
    <source>
        <dbReference type="Proteomes" id="UP001206924"/>
    </source>
</evidence>
<dbReference type="SUPFAM" id="SSF55781">
    <property type="entry name" value="GAF domain-like"/>
    <property type="match status" value="1"/>
</dbReference>
<dbReference type="InterPro" id="IPR012074">
    <property type="entry name" value="GAF_ANTAR"/>
</dbReference>
<dbReference type="Pfam" id="PF13185">
    <property type="entry name" value="GAF_2"/>
    <property type="match status" value="1"/>
</dbReference>
<dbReference type="InterPro" id="IPR036388">
    <property type="entry name" value="WH-like_DNA-bd_sf"/>
</dbReference>
<keyword evidence="5" id="KW-1185">Reference proteome</keyword>
<accession>A0ABT1NU42</accession>
<feature type="domain" description="ANTAR" evidence="3">
    <location>
        <begin position="170"/>
        <end position="231"/>
    </location>
</feature>
<dbReference type="SMART" id="SM00065">
    <property type="entry name" value="GAF"/>
    <property type="match status" value="1"/>
</dbReference>
<evidence type="ECO:0000259" key="3">
    <source>
        <dbReference type="PROSITE" id="PS50921"/>
    </source>
</evidence>
<gene>
    <name evidence="4" type="ORF">NNX28_15115</name>
</gene>
<sequence>MPGDLPLDELSSLIARIQGALLTEETVAHAVDLLAEAIRESIPGAAGAGVSLMDDQGRRTSTGSTDGLVVTADELQYRLGKGPCLEAWAGAAPVRSDDLAVEIRWPGWSGPAAELGLRSVLSVPLLHKTEILGAMKIYSTETAAFNERSEHLLTLFAGPAATLLANVQSTEVPHRASRELKDAIASRDSIALARGILMERKKLNSEEAMGELIMSSRSNGHSLRSVSEQVIMSVSNQQRY</sequence>
<dbReference type="InterPro" id="IPR029016">
    <property type="entry name" value="GAF-like_dom_sf"/>
</dbReference>
<reference evidence="4 5" key="1">
    <citation type="submission" date="2022-07" db="EMBL/GenBank/DDBJ databases">
        <title>Novel species in genus Arthrobacter.</title>
        <authorList>
            <person name="Liu Y."/>
        </authorList>
    </citation>
    <scope>NUCLEOTIDE SEQUENCE [LARGE SCALE GENOMIC DNA]</scope>
    <source>
        <strain evidence="5">zg-Y859</strain>
    </source>
</reference>
<protein>
    <submittedName>
        <fullName evidence="4">GAF and ANTAR domain-containing protein</fullName>
    </submittedName>
</protein>
<dbReference type="InterPro" id="IPR003018">
    <property type="entry name" value="GAF"/>
</dbReference>
<keyword evidence="2" id="KW-0804">Transcription</keyword>
<evidence type="ECO:0000256" key="1">
    <source>
        <dbReference type="ARBA" id="ARBA00023015"/>
    </source>
</evidence>
<dbReference type="SMART" id="SM01012">
    <property type="entry name" value="ANTAR"/>
    <property type="match status" value="1"/>
</dbReference>
<dbReference type="RefSeq" id="WP_255866341.1">
    <property type="nucleotide sequence ID" value="NZ_CP104263.1"/>
</dbReference>
<dbReference type="Gene3D" id="3.30.450.40">
    <property type="match status" value="1"/>
</dbReference>
<dbReference type="InterPro" id="IPR005561">
    <property type="entry name" value="ANTAR"/>
</dbReference>
<dbReference type="EMBL" id="JANFLP010000016">
    <property type="protein sequence ID" value="MCQ1951248.1"/>
    <property type="molecule type" value="Genomic_DNA"/>
</dbReference>
<proteinExistence type="predicted"/>
<dbReference type="Proteomes" id="UP001206924">
    <property type="component" value="Unassembled WGS sequence"/>
</dbReference>
<name>A0ABT1NU42_9MICC</name>
<dbReference type="PIRSF" id="PIRSF036625">
    <property type="entry name" value="GAF_ANTAR"/>
    <property type="match status" value="1"/>
</dbReference>
<dbReference type="Pfam" id="PF03861">
    <property type="entry name" value="ANTAR"/>
    <property type="match status" value="1"/>
</dbReference>
<evidence type="ECO:0000256" key="2">
    <source>
        <dbReference type="ARBA" id="ARBA00023163"/>
    </source>
</evidence>
<keyword evidence="1" id="KW-0805">Transcription regulation</keyword>
<organism evidence="4 5">
    <name type="scientific">Arthrobacter jinronghuae</name>
    <dbReference type="NCBI Taxonomy" id="2964609"/>
    <lineage>
        <taxon>Bacteria</taxon>
        <taxon>Bacillati</taxon>
        <taxon>Actinomycetota</taxon>
        <taxon>Actinomycetes</taxon>
        <taxon>Micrococcales</taxon>
        <taxon>Micrococcaceae</taxon>
        <taxon>Arthrobacter</taxon>
    </lineage>
</organism>
<dbReference type="Gene3D" id="1.10.10.10">
    <property type="entry name" value="Winged helix-like DNA-binding domain superfamily/Winged helix DNA-binding domain"/>
    <property type="match status" value="1"/>
</dbReference>
<comment type="caution">
    <text evidence="4">The sequence shown here is derived from an EMBL/GenBank/DDBJ whole genome shotgun (WGS) entry which is preliminary data.</text>
</comment>
<evidence type="ECO:0000313" key="4">
    <source>
        <dbReference type="EMBL" id="MCQ1951248.1"/>
    </source>
</evidence>
<dbReference type="PROSITE" id="PS50921">
    <property type="entry name" value="ANTAR"/>
    <property type="match status" value="1"/>
</dbReference>